<sequence>MSVILLSLLSTGAGLCLPAFITRRADMLKHRFQLRSISILCLFFSFCCLLSHYHSALAALVTWAEMAGLCVVAIAALRGSHQHIKT</sequence>
<comment type="caution">
    <text evidence="2">The sequence shown here is derived from an EMBL/GenBank/DDBJ whole genome shotgun (WGS) entry which is preliminary data.</text>
</comment>
<evidence type="ECO:0000256" key="1">
    <source>
        <dbReference type="SAM" id="Phobius"/>
    </source>
</evidence>
<dbReference type="EMBL" id="JAPIUZ010000002">
    <property type="protein sequence ID" value="MCX2563588.1"/>
    <property type="molecule type" value="Genomic_DNA"/>
</dbReference>
<keyword evidence="3" id="KW-1185">Reference proteome</keyword>
<dbReference type="RefSeq" id="WP_173559199.1">
    <property type="nucleotide sequence ID" value="NZ_JAPIUZ010000002.1"/>
</dbReference>
<feature type="transmembrane region" description="Helical" evidence="1">
    <location>
        <begin position="57"/>
        <end position="77"/>
    </location>
</feature>
<feature type="transmembrane region" description="Helical" evidence="1">
    <location>
        <begin position="32"/>
        <end position="50"/>
    </location>
</feature>
<keyword evidence="1" id="KW-1133">Transmembrane helix</keyword>
<name>A0ABT3QE66_9PROT</name>
<reference evidence="2 3" key="1">
    <citation type="submission" date="2022-11" db="EMBL/GenBank/DDBJ databases">
        <title>Genome sequencing of Acetobacter type strain.</title>
        <authorList>
            <person name="Heo J."/>
            <person name="Lee D."/>
            <person name="Han B.-H."/>
            <person name="Hong S.-B."/>
            <person name="Kwon S.-W."/>
        </authorList>
    </citation>
    <scope>NUCLEOTIDE SEQUENCE [LARGE SCALE GENOMIC DNA]</scope>
    <source>
        <strain evidence="2 3">KACC 21253</strain>
    </source>
</reference>
<gene>
    <name evidence="2" type="ORF">OQ497_06395</name>
</gene>
<keyword evidence="1" id="KW-0472">Membrane</keyword>
<keyword evidence="1" id="KW-0812">Transmembrane</keyword>
<dbReference type="Proteomes" id="UP001301152">
    <property type="component" value="Unassembled WGS sequence"/>
</dbReference>
<organism evidence="2 3">
    <name type="scientific">Acetobacter thailandicus</name>
    <dbReference type="NCBI Taxonomy" id="1502842"/>
    <lineage>
        <taxon>Bacteria</taxon>
        <taxon>Pseudomonadati</taxon>
        <taxon>Pseudomonadota</taxon>
        <taxon>Alphaproteobacteria</taxon>
        <taxon>Acetobacterales</taxon>
        <taxon>Acetobacteraceae</taxon>
        <taxon>Acetobacter</taxon>
    </lineage>
</organism>
<protein>
    <recommendedName>
        <fullName evidence="4">PQ-loop repeat-containing protein</fullName>
    </recommendedName>
</protein>
<evidence type="ECO:0000313" key="3">
    <source>
        <dbReference type="Proteomes" id="UP001301152"/>
    </source>
</evidence>
<evidence type="ECO:0008006" key="4">
    <source>
        <dbReference type="Google" id="ProtNLM"/>
    </source>
</evidence>
<evidence type="ECO:0000313" key="2">
    <source>
        <dbReference type="EMBL" id="MCX2563588.1"/>
    </source>
</evidence>
<proteinExistence type="predicted"/>
<accession>A0ABT3QE66</accession>